<accession>A0A365H7Q0</accession>
<protein>
    <recommendedName>
        <fullName evidence="3">Tetratricopeptide repeat protein</fullName>
    </recommendedName>
</protein>
<dbReference type="SUPFAM" id="SSF48452">
    <property type="entry name" value="TPR-like"/>
    <property type="match status" value="1"/>
</dbReference>
<dbReference type="Proteomes" id="UP000251891">
    <property type="component" value="Unassembled WGS sequence"/>
</dbReference>
<name>A0A365H7Q0_9ACTN</name>
<proteinExistence type="predicted"/>
<evidence type="ECO:0000313" key="1">
    <source>
        <dbReference type="EMBL" id="RAY14996.1"/>
    </source>
</evidence>
<sequence>MVTEMSGALHEAAHRYQELAGDERLGGQDRARARLWIGTALSKAGEHRYAVCVMAEAVREFEDLGEAEDWATAQQKLALAHRGADEQDQALRFIAIARDNGTSDTPMYRVRLAV</sequence>
<evidence type="ECO:0000313" key="2">
    <source>
        <dbReference type="Proteomes" id="UP000251891"/>
    </source>
</evidence>
<keyword evidence="2" id="KW-1185">Reference proteome</keyword>
<comment type="caution">
    <text evidence="1">The sequence shown here is derived from an EMBL/GenBank/DDBJ whole genome shotgun (WGS) entry which is preliminary data.</text>
</comment>
<dbReference type="EMBL" id="QLYX01000004">
    <property type="protein sequence ID" value="RAY14996.1"/>
    <property type="molecule type" value="Genomic_DNA"/>
</dbReference>
<dbReference type="InterPro" id="IPR011990">
    <property type="entry name" value="TPR-like_helical_dom_sf"/>
</dbReference>
<dbReference type="AlphaFoldDB" id="A0A365H7Q0"/>
<gene>
    <name evidence="1" type="ORF">DPM19_09605</name>
</gene>
<evidence type="ECO:0008006" key="3">
    <source>
        <dbReference type="Google" id="ProtNLM"/>
    </source>
</evidence>
<reference evidence="1 2" key="1">
    <citation type="submission" date="2018-06" db="EMBL/GenBank/DDBJ databases">
        <title>Actinomadura craniellae sp. nov. isolated from marine sponge Craniella sp.</title>
        <authorList>
            <person name="Li L."/>
            <person name="Xu Q.H."/>
            <person name="Lin H.W."/>
            <person name="Lu Y.H."/>
        </authorList>
    </citation>
    <scope>NUCLEOTIDE SEQUENCE [LARGE SCALE GENOMIC DNA]</scope>
    <source>
        <strain evidence="1 2">LHW63021</strain>
    </source>
</reference>
<organism evidence="1 2">
    <name type="scientific">Actinomadura craniellae</name>
    <dbReference type="NCBI Taxonomy" id="2231787"/>
    <lineage>
        <taxon>Bacteria</taxon>
        <taxon>Bacillati</taxon>
        <taxon>Actinomycetota</taxon>
        <taxon>Actinomycetes</taxon>
        <taxon>Streptosporangiales</taxon>
        <taxon>Thermomonosporaceae</taxon>
        <taxon>Actinomadura</taxon>
    </lineage>
</organism>